<reference evidence="2 3" key="1">
    <citation type="submission" date="2018-12" db="EMBL/GenBank/DDBJ databases">
        <authorList>
            <person name="Yang Y."/>
        </authorList>
    </citation>
    <scope>NUCLEOTIDE SEQUENCE [LARGE SCALE GENOMIC DNA]</scope>
    <source>
        <strain evidence="2 3">L-25-5w-1</strain>
    </source>
</reference>
<sequence>MPALTGIDRASDASPVDRATAVFTAINPFGGVTSGSVHRRRMPSHSGLPSGTGSLVAGRDNRQP</sequence>
<dbReference type="RefSeq" id="WP_126612791.1">
    <property type="nucleotide sequence ID" value="NZ_JBHUCY010000004.1"/>
</dbReference>
<evidence type="ECO:0000313" key="3">
    <source>
        <dbReference type="Proteomes" id="UP000277007"/>
    </source>
</evidence>
<proteinExistence type="predicted"/>
<organism evidence="2 3">
    <name type="scientific">Azospirillum griseum</name>
    <dbReference type="NCBI Taxonomy" id="2496639"/>
    <lineage>
        <taxon>Bacteria</taxon>
        <taxon>Pseudomonadati</taxon>
        <taxon>Pseudomonadota</taxon>
        <taxon>Alphaproteobacteria</taxon>
        <taxon>Rhodospirillales</taxon>
        <taxon>Azospirillaceae</taxon>
        <taxon>Azospirillum</taxon>
    </lineage>
</organism>
<accession>A0A3S0HZL3</accession>
<evidence type="ECO:0000256" key="1">
    <source>
        <dbReference type="SAM" id="MobiDB-lite"/>
    </source>
</evidence>
<protein>
    <submittedName>
        <fullName evidence="2">Uncharacterized protein</fullName>
    </submittedName>
</protein>
<keyword evidence="3" id="KW-1185">Reference proteome</keyword>
<comment type="caution">
    <text evidence="2">The sequence shown here is derived from an EMBL/GenBank/DDBJ whole genome shotgun (WGS) entry which is preliminary data.</text>
</comment>
<dbReference type="AlphaFoldDB" id="A0A3S0HZL3"/>
<name>A0A3S0HZL3_9PROT</name>
<gene>
    <name evidence="2" type="ORF">EJ903_05165</name>
</gene>
<feature type="region of interest" description="Disordered" evidence="1">
    <location>
        <begin position="30"/>
        <end position="64"/>
    </location>
</feature>
<dbReference type="Proteomes" id="UP000277007">
    <property type="component" value="Unassembled WGS sequence"/>
</dbReference>
<dbReference type="EMBL" id="RXMA01000003">
    <property type="protein sequence ID" value="RTR22964.1"/>
    <property type="molecule type" value="Genomic_DNA"/>
</dbReference>
<evidence type="ECO:0000313" key="2">
    <source>
        <dbReference type="EMBL" id="RTR22964.1"/>
    </source>
</evidence>